<dbReference type="InterPro" id="IPR016162">
    <property type="entry name" value="Ald_DH_N"/>
</dbReference>
<dbReference type="InterPro" id="IPR015590">
    <property type="entry name" value="Aldehyde_DH_dom"/>
</dbReference>
<protein>
    <submittedName>
        <fullName evidence="5">Aldehyde dehydrogenase family protein</fullName>
    </submittedName>
</protein>
<dbReference type="PROSITE" id="PS00687">
    <property type="entry name" value="ALDEHYDE_DEHYDR_GLU"/>
    <property type="match status" value="1"/>
</dbReference>
<gene>
    <name evidence="5" type="ORF">GCM10009737_29790</name>
</gene>
<feature type="active site" evidence="2">
    <location>
        <position position="254"/>
    </location>
</feature>
<comment type="similarity">
    <text evidence="3">Belongs to the aldehyde dehydrogenase family.</text>
</comment>
<dbReference type="InterPro" id="IPR016161">
    <property type="entry name" value="Ald_DH/histidinol_DH"/>
</dbReference>
<evidence type="ECO:0000313" key="6">
    <source>
        <dbReference type="Proteomes" id="UP001501612"/>
    </source>
</evidence>
<dbReference type="Pfam" id="PF00171">
    <property type="entry name" value="Aldedh"/>
    <property type="match status" value="1"/>
</dbReference>
<dbReference type="EMBL" id="BAAAMY010000007">
    <property type="protein sequence ID" value="GAA1926013.1"/>
    <property type="molecule type" value="Genomic_DNA"/>
</dbReference>
<dbReference type="RefSeq" id="WP_344008365.1">
    <property type="nucleotide sequence ID" value="NZ_BAAAMY010000007.1"/>
</dbReference>
<dbReference type="SUPFAM" id="SSF53720">
    <property type="entry name" value="ALDH-like"/>
    <property type="match status" value="1"/>
</dbReference>
<evidence type="ECO:0000259" key="4">
    <source>
        <dbReference type="Pfam" id="PF00171"/>
    </source>
</evidence>
<dbReference type="Gene3D" id="3.40.605.10">
    <property type="entry name" value="Aldehyde Dehydrogenase, Chain A, domain 1"/>
    <property type="match status" value="1"/>
</dbReference>
<evidence type="ECO:0000256" key="3">
    <source>
        <dbReference type="RuleBase" id="RU003345"/>
    </source>
</evidence>
<feature type="domain" description="Aldehyde dehydrogenase" evidence="4">
    <location>
        <begin position="33"/>
        <end position="472"/>
    </location>
</feature>
<organism evidence="5 6">
    <name type="scientific">Nocardioides lentus</name>
    <dbReference type="NCBI Taxonomy" id="338077"/>
    <lineage>
        <taxon>Bacteria</taxon>
        <taxon>Bacillati</taxon>
        <taxon>Actinomycetota</taxon>
        <taxon>Actinomycetes</taxon>
        <taxon>Propionibacteriales</taxon>
        <taxon>Nocardioidaceae</taxon>
        <taxon>Nocardioides</taxon>
    </lineage>
</organism>
<dbReference type="Gene3D" id="3.40.309.10">
    <property type="entry name" value="Aldehyde Dehydrogenase, Chain A, domain 2"/>
    <property type="match status" value="1"/>
</dbReference>
<comment type="caution">
    <text evidence="5">The sequence shown here is derived from an EMBL/GenBank/DDBJ whole genome shotgun (WGS) entry which is preliminary data.</text>
</comment>
<accession>A0ABN2PMQ7</accession>
<reference evidence="5 6" key="1">
    <citation type="journal article" date="2019" name="Int. J. Syst. Evol. Microbiol.">
        <title>The Global Catalogue of Microorganisms (GCM) 10K type strain sequencing project: providing services to taxonomists for standard genome sequencing and annotation.</title>
        <authorList>
            <consortium name="The Broad Institute Genomics Platform"/>
            <consortium name="The Broad Institute Genome Sequencing Center for Infectious Disease"/>
            <person name="Wu L."/>
            <person name="Ma J."/>
        </authorList>
    </citation>
    <scope>NUCLEOTIDE SEQUENCE [LARGE SCALE GENOMIC DNA]</scope>
    <source>
        <strain evidence="5 6">JCM 14046</strain>
    </source>
</reference>
<dbReference type="PANTHER" id="PTHR11699">
    <property type="entry name" value="ALDEHYDE DEHYDROGENASE-RELATED"/>
    <property type="match status" value="1"/>
</dbReference>
<dbReference type="Proteomes" id="UP001501612">
    <property type="component" value="Unassembled WGS sequence"/>
</dbReference>
<dbReference type="InterPro" id="IPR016163">
    <property type="entry name" value="Ald_DH_C"/>
</dbReference>
<name>A0ABN2PMQ7_9ACTN</name>
<proteinExistence type="inferred from homology"/>
<dbReference type="InterPro" id="IPR029510">
    <property type="entry name" value="Ald_DH_CS_GLU"/>
</dbReference>
<sequence>MDLDYAPAPESTGIVDLRASYGLFVDGEFRDGHGTGFTTINPATEEVLAEVAEASAADVDAAVAAARRAYDRVWSRMPGSERAKYLFRIARIIQERSRELAVLETLDNGKPIREARDVDVPTVAAHFFYYAGWADKLKHSGYGETPLGVAGQVIPWNFPLLMLAWKIAPALACGNTVVLKPAETTPLTALLFAEICQQADLPAGVVNIVTGAGATGQAIVDHPGIDKIAFTGSTAVGKAIARAVAGTEKRVTLELGGKAANVVFDDAPVDQAVEGVVNGIFFNQGHVCCAGSRLLVQESIAEDFLDRLKRRMATLRVGDPLDKNTDVGAINSAAQLARIRDLSDAGEAEGAGRWSPPCELPERGFWFPPTLFTEVSTAHRIAREEIFGPVLSVLTFRTPDEAVAKANNTPYGLSAGVWTEKGSLILDMANRLRAGVVWANTFNKFDPTSPFGGFKESGHGREGGRHGLAAYLKGGE</sequence>
<evidence type="ECO:0000313" key="5">
    <source>
        <dbReference type="EMBL" id="GAA1926013.1"/>
    </source>
</evidence>
<keyword evidence="1 3" id="KW-0560">Oxidoreductase</keyword>
<evidence type="ECO:0000256" key="1">
    <source>
        <dbReference type="ARBA" id="ARBA00023002"/>
    </source>
</evidence>
<keyword evidence="6" id="KW-1185">Reference proteome</keyword>
<evidence type="ECO:0000256" key="2">
    <source>
        <dbReference type="PROSITE-ProRule" id="PRU10007"/>
    </source>
</evidence>